<comment type="caution">
    <text evidence="1">The sequence shown here is derived from an EMBL/GenBank/DDBJ whole genome shotgun (WGS) entry which is preliminary data.</text>
</comment>
<name>A0ABV0USL5_9TELE</name>
<accession>A0ABV0USL5</accession>
<proteinExistence type="predicted"/>
<keyword evidence="2" id="KW-1185">Reference proteome</keyword>
<organism evidence="1 2">
    <name type="scientific">Ilyodon furcidens</name>
    <name type="common">goldbreast splitfin</name>
    <dbReference type="NCBI Taxonomy" id="33524"/>
    <lineage>
        <taxon>Eukaryota</taxon>
        <taxon>Metazoa</taxon>
        <taxon>Chordata</taxon>
        <taxon>Craniata</taxon>
        <taxon>Vertebrata</taxon>
        <taxon>Euteleostomi</taxon>
        <taxon>Actinopterygii</taxon>
        <taxon>Neopterygii</taxon>
        <taxon>Teleostei</taxon>
        <taxon>Neoteleostei</taxon>
        <taxon>Acanthomorphata</taxon>
        <taxon>Ovalentaria</taxon>
        <taxon>Atherinomorphae</taxon>
        <taxon>Cyprinodontiformes</taxon>
        <taxon>Goodeidae</taxon>
        <taxon>Ilyodon</taxon>
    </lineage>
</organism>
<feature type="non-terminal residue" evidence="1">
    <location>
        <position position="1"/>
    </location>
</feature>
<sequence>RARLPSRAVTCHLSVGTLGWAGLVGEECKQLACLFSSYHQRRSLRRGRCLKGLTGRLLNEDSENPLFLCNFGS</sequence>
<dbReference type="Proteomes" id="UP001482620">
    <property type="component" value="Unassembled WGS sequence"/>
</dbReference>
<evidence type="ECO:0000313" key="1">
    <source>
        <dbReference type="EMBL" id="MEQ2247736.1"/>
    </source>
</evidence>
<dbReference type="EMBL" id="JAHRIQ010082051">
    <property type="protein sequence ID" value="MEQ2247736.1"/>
    <property type="molecule type" value="Genomic_DNA"/>
</dbReference>
<protein>
    <submittedName>
        <fullName evidence="1">Uncharacterized protein</fullName>
    </submittedName>
</protein>
<evidence type="ECO:0000313" key="2">
    <source>
        <dbReference type="Proteomes" id="UP001482620"/>
    </source>
</evidence>
<reference evidence="1 2" key="1">
    <citation type="submission" date="2021-06" db="EMBL/GenBank/DDBJ databases">
        <authorList>
            <person name="Palmer J.M."/>
        </authorList>
    </citation>
    <scope>NUCLEOTIDE SEQUENCE [LARGE SCALE GENOMIC DNA]</scope>
    <source>
        <strain evidence="2">if_2019</strain>
        <tissue evidence="1">Muscle</tissue>
    </source>
</reference>
<gene>
    <name evidence="1" type="ORF">ILYODFUR_012244</name>
</gene>